<dbReference type="PANTHER" id="PTHR33993">
    <property type="entry name" value="GLYOXALASE-RELATED"/>
    <property type="match status" value="1"/>
</dbReference>
<dbReference type="EMBL" id="JBHSMG010000001">
    <property type="protein sequence ID" value="MFC5501445.1"/>
    <property type="molecule type" value="Genomic_DNA"/>
</dbReference>
<dbReference type="InterPro" id="IPR004360">
    <property type="entry name" value="Glyas_Fos-R_dOase_dom"/>
</dbReference>
<protein>
    <submittedName>
        <fullName evidence="2">VOC family protein</fullName>
    </submittedName>
</protein>
<dbReference type="InterPro" id="IPR029068">
    <property type="entry name" value="Glyas_Bleomycin-R_OHBP_Dase"/>
</dbReference>
<dbReference type="PANTHER" id="PTHR33993:SF2">
    <property type="entry name" value="VOC DOMAIN-CONTAINING PROTEIN"/>
    <property type="match status" value="1"/>
</dbReference>
<reference evidence="3" key="1">
    <citation type="journal article" date="2019" name="Int. J. Syst. Evol. Microbiol.">
        <title>The Global Catalogue of Microorganisms (GCM) 10K type strain sequencing project: providing services to taxonomists for standard genome sequencing and annotation.</title>
        <authorList>
            <consortium name="The Broad Institute Genomics Platform"/>
            <consortium name="The Broad Institute Genome Sequencing Center for Infectious Disease"/>
            <person name="Wu L."/>
            <person name="Ma J."/>
        </authorList>
    </citation>
    <scope>NUCLEOTIDE SEQUENCE [LARGE SCALE GENOMIC DNA]</scope>
    <source>
        <strain evidence="3">CGMCC 4.6997</strain>
    </source>
</reference>
<comment type="caution">
    <text evidence="2">The sequence shown here is derived from an EMBL/GenBank/DDBJ whole genome shotgun (WGS) entry which is preliminary data.</text>
</comment>
<proteinExistence type="predicted"/>
<dbReference type="SUPFAM" id="SSF54593">
    <property type="entry name" value="Glyoxalase/Bleomycin resistance protein/Dihydroxybiphenyl dioxygenase"/>
    <property type="match status" value="1"/>
</dbReference>
<feature type="domain" description="VOC" evidence="1">
    <location>
        <begin position="4"/>
        <end position="116"/>
    </location>
</feature>
<dbReference type="Pfam" id="PF00903">
    <property type="entry name" value="Glyoxalase"/>
    <property type="match status" value="1"/>
</dbReference>
<name>A0ABW0NN30_9MICO</name>
<dbReference type="RefSeq" id="WP_386739034.1">
    <property type="nucleotide sequence ID" value="NZ_JBHSMG010000001.1"/>
</dbReference>
<evidence type="ECO:0000313" key="3">
    <source>
        <dbReference type="Proteomes" id="UP001596039"/>
    </source>
</evidence>
<gene>
    <name evidence="2" type="ORF">ACFPJ4_04230</name>
</gene>
<dbReference type="InterPro" id="IPR037523">
    <property type="entry name" value="VOC_core"/>
</dbReference>
<dbReference type="Gene3D" id="3.10.180.10">
    <property type="entry name" value="2,3-Dihydroxybiphenyl 1,2-Dioxygenase, domain 1"/>
    <property type="match status" value="1"/>
</dbReference>
<accession>A0ABW0NN30</accession>
<sequence>MTSRALHFEIPIDDPDRATAFYRALFGWEPHQWGESPYWNVADDPAQPGIAGALAPRAEGGDGVLIYVGVDDIDAALERASAAGGGVASPKSEVPGVGWVARVRDTEGNVVGLLQPAMG</sequence>
<dbReference type="Proteomes" id="UP001596039">
    <property type="component" value="Unassembled WGS sequence"/>
</dbReference>
<dbReference type="PROSITE" id="PS51819">
    <property type="entry name" value="VOC"/>
    <property type="match status" value="1"/>
</dbReference>
<organism evidence="2 3">
    <name type="scientific">Lysinimonas soli</name>
    <dbReference type="NCBI Taxonomy" id="1074233"/>
    <lineage>
        <taxon>Bacteria</taxon>
        <taxon>Bacillati</taxon>
        <taxon>Actinomycetota</taxon>
        <taxon>Actinomycetes</taxon>
        <taxon>Micrococcales</taxon>
        <taxon>Microbacteriaceae</taxon>
        <taxon>Lysinimonas</taxon>
    </lineage>
</organism>
<evidence type="ECO:0000259" key="1">
    <source>
        <dbReference type="PROSITE" id="PS51819"/>
    </source>
</evidence>
<dbReference type="InterPro" id="IPR052164">
    <property type="entry name" value="Anthracycline_SecMetBiosynth"/>
</dbReference>
<dbReference type="CDD" id="cd07247">
    <property type="entry name" value="SgaA_N_like"/>
    <property type="match status" value="1"/>
</dbReference>
<keyword evidence="3" id="KW-1185">Reference proteome</keyword>
<evidence type="ECO:0000313" key="2">
    <source>
        <dbReference type="EMBL" id="MFC5501445.1"/>
    </source>
</evidence>